<dbReference type="GO" id="GO:0016787">
    <property type="term" value="F:hydrolase activity"/>
    <property type="evidence" value="ECO:0007669"/>
    <property type="project" value="UniProtKB-KW"/>
</dbReference>
<proteinExistence type="predicted"/>
<dbReference type="PANTHER" id="PTHR31616">
    <property type="entry name" value="TREHALASE"/>
    <property type="match status" value="1"/>
</dbReference>
<feature type="domain" description="GH15-like" evidence="1">
    <location>
        <begin position="234"/>
        <end position="599"/>
    </location>
</feature>
<dbReference type="RefSeq" id="WP_377511378.1">
    <property type="nucleotide sequence ID" value="NZ_JBHULU010000022.1"/>
</dbReference>
<dbReference type="InterPro" id="IPR011613">
    <property type="entry name" value="GH15-like"/>
</dbReference>
<evidence type="ECO:0000259" key="1">
    <source>
        <dbReference type="Pfam" id="PF00723"/>
    </source>
</evidence>
<name>A0ABW5IQU5_9BACT</name>
<dbReference type="InterPro" id="IPR045582">
    <property type="entry name" value="Trehalase-like_N"/>
</dbReference>
<sequence>MAVVMEPKISDYVLIGNSRAAALLSNKGSIDWCCLPEFDSPSIFAALLDRVKGGCFALSPESPYTSSQNYLPDTNVVETVFENDDGRVRLTDTFTAMEEREKEKTLFPDHEILRVIEGITGTVRMKMEYTPRPYYGKNTPKLNDLKKLGLSFSWKENTYVLISTLDPTQITLNKDKSKATAEFQVQPGEQVIFSFSNSSQNPAIIPELRLTTPKRLQGTVSFWHKWIASCHYSGVYKDQVKRSALVLKLLTHAPSGAIVAAPTTSLPEEIGGVRNWDYRYCWLRDASFTIRALLNLGFEEEARAYVSWMLHATQLTRPKLQVVYSVFGHSSLEEKQLDWLDGYQNSKPVRVGNGADSQLQLDVYGEVLDGVYAYYSSGNNLDRETRKFLIGLGGILCKIWDQPDNGIWEVRSDIVHHTHSKVLAWVGLDRLIKLSEKHNWKDVPREKFKDIASRIKEAVEKDGYNSILNSYTREFNGNSLDASLLTLPLVGYCKASSPRMMSTVSLILEKLTKNNMVYRYLNTNDGLNGSEGTFGVCSFWLVENLVACGKLEEAVKVFETMIDHASPAGLLSEEVDPDTNQLLGNYPQGFSHIGLINAALTINKALEKGDKNHEH</sequence>
<evidence type="ECO:0000313" key="4">
    <source>
        <dbReference type="Proteomes" id="UP001597544"/>
    </source>
</evidence>
<protein>
    <submittedName>
        <fullName evidence="3">Glycoside hydrolase family 15 protein</fullName>
    </submittedName>
</protein>
<dbReference type="PANTHER" id="PTHR31616:SF0">
    <property type="entry name" value="GLUCAN 1,4-ALPHA-GLUCOSIDASE"/>
    <property type="match status" value="1"/>
</dbReference>
<feature type="domain" description="Trehalase-like N-terminal" evidence="2">
    <location>
        <begin position="8"/>
        <end position="194"/>
    </location>
</feature>
<dbReference type="InterPro" id="IPR008928">
    <property type="entry name" value="6-hairpin_glycosidase_sf"/>
</dbReference>
<keyword evidence="3" id="KW-0378">Hydrolase</keyword>
<organism evidence="3 4">
    <name type="scientific">Pontibacter locisalis</name>
    <dbReference type="NCBI Taxonomy" id="1719035"/>
    <lineage>
        <taxon>Bacteria</taxon>
        <taxon>Pseudomonadati</taxon>
        <taxon>Bacteroidota</taxon>
        <taxon>Cytophagia</taxon>
        <taxon>Cytophagales</taxon>
        <taxon>Hymenobacteraceae</taxon>
        <taxon>Pontibacter</taxon>
    </lineage>
</organism>
<evidence type="ECO:0000259" key="2">
    <source>
        <dbReference type="Pfam" id="PF19291"/>
    </source>
</evidence>
<gene>
    <name evidence="3" type="ORF">ACFSRY_18240</name>
</gene>
<dbReference type="Gene3D" id="1.50.10.10">
    <property type="match status" value="1"/>
</dbReference>
<evidence type="ECO:0000313" key="3">
    <source>
        <dbReference type="EMBL" id="MFD2515818.1"/>
    </source>
</evidence>
<dbReference type="Pfam" id="PF00723">
    <property type="entry name" value="Glyco_hydro_15"/>
    <property type="match status" value="1"/>
</dbReference>
<dbReference type="SUPFAM" id="SSF48208">
    <property type="entry name" value="Six-hairpin glycosidases"/>
    <property type="match status" value="1"/>
</dbReference>
<dbReference type="EMBL" id="JBHULU010000022">
    <property type="protein sequence ID" value="MFD2515818.1"/>
    <property type="molecule type" value="Genomic_DNA"/>
</dbReference>
<dbReference type="InterPro" id="IPR012341">
    <property type="entry name" value="6hp_glycosidase-like_sf"/>
</dbReference>
<keyword evidence="4" id="KW-1185">Reference proteome</keyword>
<comment type="caution">
    <text evidence="3">The sequence shown here is derived from an EMBL/GenBank/DDBJ whole genome shotgun (WGS) entry which is preliminary data.</text>
</comment>
<reference evidence="4" key="1">
    <citation type="journal article" date="2019" name="Int. J. Syst. Evol. Microbiol.">
        <title>The Global Catalogue of Microorganisms (GCM) 10K type strain sequencing project: providing services to taxonomists for standard genome sequencing and annotation.</title>
        <authorList>
            <consortium name="The Broad Institute Genomics Platform"/>
            <consortium name="The Broad Institute Genome Sequencing Center for Infectious Disease"/>
            <person name="Wu L."/>
            <person name="Ma J."/>
        </authorList>
    </citation>
    <scope>NUCLEOTIDE SEQUENCE [LARGE SCALE GENOMIC DNA]</scope>
    <source>
        <strain evidence="4">KCTC 42498</strain>
    </source>
</reference>
<accession>A0ABW5IQU5</accession>
<dbReference type="Proteomes" id="UP001597544">
    <property type="component" value="Unassembled WGS sequence"/>
</dbReference>
<dbReference type="Pfam" id="PF19291">
    <property type="entry name" value="TREH_N"/>
    <property type="match status" value="1"/>
</dbReference>